<comment type="caution">
    <text evidence="2">The sequence shown here is derived from an EMBL/GenBank/DDBJ whole genome shotgun (WGS) entry which is preliminary data.</text>
</comment>
<organism evidence="2 3">
    <name type="scientific">Meloidogyne enterolobii</name>
    <name type="common">Root-knot nematode worm</name>
    <name type="synonym">Meloidogyne mayaguensis</name>
    <dbReference type="NCBI Taxonomy" id="390850"/>
    <lineage>
        <taxon>Eukaryota</taxon>
        <taxon>Metazoa</taxon>
        <taxon>Ecdysozoa</taxon>
        <taxon>Nematoda</taxon>
        <taxon>Chromadorea</taxon>
        <taxon>Rhabditida</taxon>
        <taxon>Tylenchina</taxon>
        <taxon>Tylenchomorpha</taxon>
        <taxon>Tylenchoidea</taxon>
        <taxon>Meloidogynidae</taxon>
        <taxon>Meloidogyninae</taxon>
        <taxon>Meloidogyne</taxon>
    </lineage>
</organism>
<feature type="transmembrane region" description="Helical" evidence="1">
    <location>
        <begin position="404"/>
        <end position="425"/>
    </location>
</feature>
<evidence type="ECO:0000313" key="3">
    <source>
        <dbReference type="Proteomes" id="UP000580250"/>
    </source>
</evidence>
<dbReference type="AlphaFoldDB" id="A0A6V7URS7"/>
<dbReference type="PANTHER" id="PTHR37433">
    <property type="entry name" value="PROTEIN CBG25136-RELATED"/>
    <property type="match status" value="1"/>
</dbReference>
<feature type="transmembrane region" description="Helical" evidence="1">
    <location>
        <begin position="16"/>
        <end position="39"/>
    </location>
</feature>
<dbReference type="PANTHER" id="PTHR37433:SF6">
    <property type="entry name" value="ACTIVIN_RECP DOMAIN-CONTAINING PROTEIN"/>
    <property type="match status" value="1"/>
</dbReference>
<keyword evidence="1" id="KW-1133">Transmembrane helix</keyword>
<sequence>MNKQTCQYLYLQFSKLLLLISNKFFILFLLIFALSTALLEGRRCYSCSGQCLAGAPCNCQMGSCEADYCFAEKQPSEVPGIFRLSKGCVKRPSRTRAGCDFDHFSDHVLCVCAGPDFCNDQILMHVNTATWRNVTCRQCPDGRPDCGQTCQGQWCHQKTSTGAAGCGFGPPSLPYLYKTTELLQRQQHVCLSISRGGGGVSPQRFCICGGKNMCNSNGDDSGSDSSFIFSLLKSLGGGGEKKQQQREQQQQQRLFLERKFIFDFYFEASMGNVCSITKTPPLPPLYECINCDMSAEDVSSSMTSGCRQNKCKGHFCVYAAQRIFSNNWSTNRNGNNNGQQNSLNSPKMHEKRGCINVTTPTFVQLGCTHKWVQNELEEIYCACKGNTCNFDLATASQSSATKPLFSFHLKLTSLFLFIFFLIFLVP</sequence>
<gene>
    <name evidence="2" type="ORF">MENT_LOCUS15670</name>
</gene>
<evidence type="ECO:0000256" key="1">
    <source>
        <dbReference type="SAM" id="Phobius"/>
    </source>
</evidence>
<evidence type="ECO:0000313" key="2">
    <source>
        <dbReference type="EMBL" id="CAD2162881.1"/>
    </source>
</evidence>
<proteinExistence type="predicted"/>
<keyword evidence="1" id="KW-0812">Transmembrane</keyword>
<dbReference type="Proteomes" id="UP000580250">
    <property type="component" value="Unassembled WGS sequence"/>
</dbReference>
<name>A0A6V7URS7_MELEN</name>
<reference evidence="2 3" key="1">
    <citation type="submission" date="2020-08" db="EMBL/GenBank/DDBJ databases">
        <authorList>
            <person name="Koutsovoulos G."/>
            <person name="Danchin GJ E."/>
        </authorList>
    </citation>
    <scope>NUCLEOTIDE SEQUENCE [LARGE SCALE GENOMIC DNA]</scope>
</reference>
<dbReference type="EMBL" id="CAJEWN010000094">
    <property type="protein sequence ID" value="CAD2162881.1"/>
    <property type="molecule type" value="Genomic_DNA"/>
</dbReference>
<keyword evidence="1" id="KW-0472">Membrane</keyword>
<protein>
    <submittedName>
        <fullName evidence="2">Uncharacterized protein</fullName>
    </submittedName>
</protein>
<dbReference type="OrthoDB" id="5773656at2759"/>
<accession>A0A6V7URS7</accession>